<dbReference type="SMART" id="SM00326">
    <property type="entry name" value="SH3"/>
    <property type="match status" value="1"/>
</dbReference>
<dbReference type="InterPro" id="IPR036028">
    <property type="entry name" value="SH3-like_dom_sf"/>
</dbReference>
<keyword evidence="1 2" id="KW-0728">SH3 domain</keyword>
<reference evidence="5 6" key="1">
    <citation type="submission" date="2016-07" db="EMBL/GenBank/DDBJ databases">
        <title>Pervasive Adenine N6-methylation of Active Genes in Fungi.</title>
        <authorList>
            <consortium name="DOE Joint Genome Institute"/>
            <person name="Mondo S.J."/>
            <person name="Dannebaum R.O."/>
            <person name="Kuo R.C."/>
            <person name="Labutti K."/>
            <person name="Haridas S."/>
            <person name="Kuo A."/>
            <person name="Salamov A."/>
            <person name="Ahrendt S.R."/>
            <person name="Lipzen A."/>
            <person name="Sullivan W."/>
            <person name="Andreopoulos W.B."/>
            <person name="Clum A."/>
            <person name="Lindquist E."/>
            <person name="Daum C."/>
            <person name="Ramamoorthy G.K."/>
            <person name="Gryganskyi A."/>
            <person name="Culley D."/>
            <person name="Magnuson J.K."/>
            <person name="James T.Y."/>
            <person name="O'Malley M.A."/>
            <person name="Stajich J.E."/>
            <person name="Spatafora J.W."/>
            <person name="Visel A."/>
            <person name="Grigoriev I.V."/>
        </authorList>
    </citation>
    <scope>NUCLEOTIDE SEQUENCE [LARGE SCALE GENOMIC DNA]</scope>
    <source>
        <strain evidence="5 6">ATCC 12442</strain>
    </source>
</reference>
<accession>A0A1Y1W087</accession>
<dbReference type="EMBL" id="MCFD01000014">
    <property type="protein sequence ID" value="ORX66929.1"/>
    <property type="molecule type" value="Genomic_DNA"/>
</dbReference>
<dbReference type="AlphaFoldDB" id="A0A1Y1W087"/>
<dbReference type="GO" id="GO:0008104">
    <property type="term" value="P:intracellular protein localization"/>
    <property type="evidence" value="ECO:0007669"/>
    <property type="project" value="TreeGrafter"/>
</dbReference>
<dbReference type="OrthoDB" id="196165at2759"/>
<protein>
    <recommendedName>
        <fullName evidence="4">SH3 domain-containing protein</fullName>
    </recommendedName>
</protein>
<evidence type="ECO:0000256" key="1">
    <source>
        <dbReference type="ARBA" id="ARBA00022443"/>
    </source>
</evidence>
<evidence type="ECO:0000256" key="2">
    <source>
        <dbReference type="PROSITE-ProRule" id="PRU00192"/>
    </source>
</evidence>
<dbReference type="InterPro" id="IPR053039">
    <property type="entry name" value="Polarity_Bud-Selection_Reg"/>
</dbReference>
<comment type="caution">
    <text evidence="5">The sequence shown here is derived from an EMBL/GenBank/DDBJ whole genome shotgun (WGS) entry which is preliminary data.</text>
</comment>
<proteinExistence type="predicted"/>
<dbReference type="RefSeq" id="XP_040740888.1">
    <property type="nucleotide sequence ID" value="XM_040891880.1"/>
</dbReference>
<dbReference type="GO" id="GO:0051286">
    <property type="term" value="C:cell tip"/>
    <property type="evidence" value="ECO:0007669"/>
    <property type="project" value="TreeGrafter"/>
</dbReference>
<dbReference type="PANTHER" id="PTHR47775">
    <property type="entry name" value="BUD SITE SELECTION PROTEIN 14"/>
    <property type="match status" value="1"/>
</dbReference>
<dbReference type="SUPFAM" id="SSF50044">
    <property type="entry name" value="SH3-domain"/>
    <property type="match status" value="1"/>
</dbReference>
<dbReference type="STRING" id="61395.A0A1Y1W087"/>
<evidence type="ECO:0000313" key="5">
    <source>
        <dbReference type="EMBL" id="ORX66929.1"/>
    </source>
</evidence>
<dbReference type="PROSITE" id="PS50002">
    <property type="entry name" value="SH3"/>
    <property type="match status" value="1"/>
</dbReference>
<feature type="compositionally biased region" description="Acidic residues" evidence="3">
    <location>
        <begin position="148"/>
        <end position="167"/>
    </location>
</feature>
<dbReference type="PANTHER" id="PTHR47775:SF1">
    <property type="entry name" value="BUD SITE SELECTION PROTEIN 14"/>
    <property type="match status" value="1"/>
</dbReference>
<evidence type="ECO:0000256" key="3">
    <source>
        <dbReference type="SAM" id="MobiDB-lite"/>
    </source>
</evidence>
<dbReference type="GO" id="GO:0015630">
    <property type="term" value="C:microtubule cytoskeleton"/>
    <property type="evidence" value="ECO:0007669"/>
    <property type="project" value="TreeGrafter"/>
</dbReference>
<keyword evidence="6" id="KW-1185">Reference proteome</keyword>
<evidence type="ECO:0000259" key="4">
    <source>
        <dbReference type="PROSITE" id="PS50002"/>
    </source>
</evidence>
<organism evidence="5 6">
    <name type="scientific">Linderina pennispora</name>
    <dbReference type="NCBI Taxonomy" id="61395"/>
    <lineage>
        <taxon>Eukaryota</taxon>
        <taxon>Fungi</taxon>
        <taxon>Fungi incertae sedis</taxon>
        <taxon>Zoopagomycota</taxon>
        <taxon>Kickxellomycotina</taxon>
        <taxon>Kickxellomycetes</taxon>
        <taxon>Kickxellales</taxon>
        <taxon>Kickxellaceae</taxon>
        <taxon>Linderina</taxon>
    </lineage>
</organism>
<sequence>MNFHGLEFDGVPIGQDVDGSDGESISSLIDEDVDFDHVYALFEFPAMVEGQVTVHDGEKLTLVDDSNSYWWLVSVERNGQVGYIPADNVETAREKLARVNRHKNLKLCMADPEHIVKSKMKTIPPLNARKVQFNNKLVTQVFVADPQSGDEYDEDDYSYDEESDEEVGEQRVDINGSRITMRYSMIDPSKGD</sequence>
<feature type="region of interest" description="Disordered" evidence="3">
    <location>
        <begin position="144"/>
        <end position="169"/>
    </location>
</feature>
<dbReference type="Proteomes" id="UP000193922">
    <property type="component" value="Unassembled WGS sequence"/>
</dbReference>
<gene>
    <name evidence="5" type="ORF">DL89DRAFT_61710</name>
</gene>
<dbReference type="GeneID" id="63808528"/>
<feature type="domain" description="SH3" evidence="4">
    <location>
        <begin position="33"/>
        <end position="94"/>
    </location>
</feature>
<dbReference type="Pfam" id="PF00018">
    <property type="entry name" value="SH3_1"/>
    <property type="match status" value="1"/>
</dbReference>
<evidence type="ECO:0000313" key="6">
    <source>
        <dbReference type="Proteomes" id="UP000193922"/>
    </source>
</evidence>
<dbReference type="Gene3D" id="2.30.30.40">
    <property type="entry name" value="SH3 Domains"/>
    <property type="match status" value="1"/>
</dbReference>
<name>A0A1Y1W087_9FUNG</name>
<dbReference type="InterPro" id="IPR001452">
    <property type="entry name" value="SH3_domain"/>
</dbReference>
<dbReference type="GO" id="GO:0030950">
    <property type="term" value="P:establishment or maintenance of actin cytoskeleton polarity"/>
    <property type="evidence" value="ECO:0007669"/>
    <property type="project" value="TreeGrafter"/>
</dbReference>